<dbReference type="Proteomes" id="UP001276840">
    <property type="component" value="Unassembled WGS sequence"/>
</dbReference>
<organism evidence="2 3">
    <name type="scientific">Mesorhizobium montanum</name>
    <dbReference type="NCBI Taxonomy" id="3072323"/>
    <lineage>
        <taxon>Bacteria</taxon>
        <taxon>Pseudomonadati</taxon>
        <taxon>Pseudomonadota</taxon>
        <taxon>Alphaproteobacteria</taxon>
        <taxon>Hyphomicrobiales</taxon>
        <taxon>Phyllobacteriaceae</taxon>
        <taxon>Mesorhizobium</taxon>
    </lineage>
</organism>
<dbReference type="EMBL" id="JAVIJF010000019">
    <property type="protein sequence ID" value="MDX8527648.1"/>
    <property type="molecule type" value="Genomic_DNA"/>
</dbReference>
<feature type="chain" id="PRO_5047455572" description="DUF680 domain-containing protein" evidence="1">
    <location>
        <begin position="21"/>
        <end position="78"/>
    </location>
</feature>
<evidence type="ECO:0008006" key="4">
    <source>
        <dbReference type="Google" id="ProtNLM"/>
    </source>
</evidence>
<comment type="caution">
    <text evidence="2">The sequence shown here is derived from an EMBL/GenBank/DDBJ whole genome shotgun (WGS) entry which is preliminary data.</text>
</comment>
<evidence type="ECO:0000256" key="1">
    <source>
        <dbReference type="SAM" id="SignalP"/>
    </source>
</evidence>
<evidence type="ECO:0000313" key="3">
    <source>
        <dbReference type="Proteomes" id="UP001276840"/>
    </source>
</evidence>
<proteinExistence type="predicted"/>
<protein>
    <recommendedName>
        <fullName evidence="4">DUF680 domain-containing protein</fullName>
    </recommendedName>
</protein>
<feature type="signal peptide" evidence="1">
    <location>
        <begin position="1"/>
        <end position="20"/>
    </location>
</feature>
<evidence type="ECO:0000313" key="2">
    <source>
        <dbReference type="EMBL" id="MDX8527648.1"/>
    </source>
</evidence>
<gene>
    <name evidence="2" type="ORF">RFM68_24405</name>
</gene>
<name>A0ABU4ZQH2_9HYPH</name>
<reference evidence="2 3" key="1">
    <citation type="submission" date="2023-08" db="EMBL/GenBank/DDBJ databases">
        <title>Implementing the SeqCode for naming new Mesorhizobium species isolated from Vachellia karroo root nodules.</title>
        <authorList>
            <person name="Van Lill M."/>
        </authorList>
    </citation>
    <scope>NUCLEOTIDE SEQUENCE [LARGE SCALE GENOMIC DNA]</scope>
    <source>
        <strain evidence="2 3">MSK 1335</strain>
    </source>
</reference>
<sequence>MKMVIVCVAFVLAASSTAVAHEKKKTVAANACAGLSIKAAVAAKLDCNAAGTAVSPQADAKPRLGYDTSPWFISSFGL</sequence>
<accession>A0ABU4ZQH2</accession>
<keyword evidence="1" id="KW-0732">Signal</keyword>
<dbReference type="RefSeq" id="WP_320235586.1">
    <property type="nucleotide sequence ID" value="NZ_JAVIJF010000019.1"/>
</dbReference>
<keyword evidence="3" id="KW-1185">Reference proteome</keyword>